<gene>
    <name evidence="4" type="ORF">EBAPG3_011415</name>
</gene>
<evidence type="ECO:0000313" key="4">
    <source>
        <dbReference type="EMBL" id="ARO88336.1"/>
    </source>
</evidence>
<dbReference type="KEGG" id="nlc:EBAPG3_011415"/>
<dbReference type="PROSITE" id="PS51186">
    <property type="entry name" value="GNAT"/>
    <property type="match status" value="1"/>
</dbReference>
<evidence type="ECO:0000256" key="2">
    <source>
        <dbReference type="ARBA" id="ARBA00023315"/>
    </source>
</evidence>
<proteinExistence type="predicted"/>
<dbReference type="EMBL" id="CP021106">
    <property type="protein sequence ID" value="ARO88336.1"/>
    <property type="molecule type" value="Genomic_DNA"/>
</dbReference>
<keyword evidence="2" id="KW-0012">Acyltransferase</keyword>
<feature type="domain" description="N-acetyltransferase" evidence="3">
    <location>
        <begin position="16"/>
        <end position="171"/>
    </location>
</feature>
<dbReference type="GO" id="GO:0016747">
    <property type="term" value="F:acyltransferase activity, transferring groups other than amino-acyl groups"/>
    <property type="evidence" value="ECO:0007669"/>
    <property type="project" value="InterPro"/>
</dbReference>
<dbReference type="PANTHER" id="PTHR43877:SF2">
    <property type="entry name" value="AMINOALKYLPHOSPHONATE N-ACETYLTRANSFERASE-RELATED"/>
    <property type="match status" value="1"/>
</dbReference>
<dbReference type="Gene3D" id="3.40.630.30">
    <property type="match status" value="1"/>
</dbReference>
<dbReference type="PANTHER" id="PTHR43877">
    <property type="entry name" value="AMINOALKYLPHOSPHONATE N-ACETYLTRANSFERASE-RELATED-RELATED"/>
    <property type="match status" value="1"/>
</dbReference>
<dbReference type="eggNOG" id="COG3153">
    <property type="taxonomic scope" value="Bacteria"/>
</dbReference>
<protein>
    <submittedName>
        <fullName evidence="4">N-acetyltransferase</fullName>
    </submittedName>
</protein>
<name>A0A1W6SRC6_9PROT</name>
<dbReference type="OrthoDB" id="273614at2"/>
<dbReference type="AlphaFoldDB" id="A0A1W6SRC6"/>
<evidence type="ECO:0000256" key="1">
    <source>
        <dbReference type="ARBA" id="ARBA00022679"/>
    </source>
</evidence>
<dbReference type="InterPro" id="IPR000182">
    <property type="entry name" value="GNAT_dom"/>
</dbReference>
<sequence length="176" mass="19850">MYDEYQGHGEQIDMALIIRTATERDAETVGELTERAYRADGFPISDEYAARLRDATTRINKATVLVAEMDDRIVATVTLATHENPLTEIAKPDELEVRMLAVAPEERRQGVAETLMSAAMKHAQNLGLKALVLSTEPPMSSARRLYEKLGFTRQPDRDWPVGDYDLLVYRRDVKPS</sequence>
<dbReference type="InterPro" id="IPR050832">
    <property type="entry name" value="Bact_Acetyltransf"/>
</dbReference>
<dbReference type="SUPFAM" id="SSF55729">
    <property type="entry name" value="Acyl-CoA N-acyltransferases (Nat)"/>
    <property type="match status" value="1"/>
</dbReference>
<accession>A0A1W6SRC6</accession>
<evidence type="ECO:0000259" key="3">
    <source>
        <dbReference type="PROSITE" id="PS51186"/>
    </source>
</evidence>
<dbReference type="CDD" id="cd04301">
    <property type="entry name" value="NAT_SF"/>
    <property type="match status" value="1"/>
</dbReference>
<evidence type="ECO:0000313" key="5">
    <source>
        <dbReference type="Proteomes" id="UP000012179"/>
    </source>
</evidence>
<reference evidence="4 5" key="1">
    <citation type="journal article" date="2015" name="Int. J. Syst. Evol. Microbiol.">
        <title>Nitrosospira lacus sp. nov., a psychrotolerant, ammonia-oxidizing bacterium from sandy lake sediment.</title>
        <authorList>
            <person name="Urakawa H."/>
            <person name="Garcia J.C."/>
            <person name="Nielsen J.L."/>
            <person name="Le V.Q."/>
            <person name="Kozlowski J.A."/>
            <person name="Stein L.Y."/>
            <person name="Lim C.K."/>
            <person name="Pommerening-Roser A."/>
            <person name="Martens-Habbena W."/>
            <person name="Stahl D.A."/>
            <person name="Klotz M.G."/>
        </authorList>
    </citation>
    <scope>NUCLEOTIDE SEQUENCE [LARGE SCALE GENOMIC DNA]</scope>
    <source>
        <strain evidence="4 5">APG3</strain>
    </source>
</reference>
<dbReference type="InterPro" id="IPR016181">
    <property type="entry name" value="Acyl_CoA_acyltransferase"/>
</dbReference>
<organism evidence="4 5">
    <name type="scientific">Nitrosospira lacus</name>
    <dbReference type="NCBI Taxonomy" id="1288494"/>
    <lineage>
        <taxon>Bacteria</taxon>
        <taxon>Pseudomonadati</taxon>
        <taxon>Pseudomonadota</taxon>
        <taxon>Betaproteobacteria</taxon>
        <taxon>Nitrosomonadales</taxon>
        <taxon>Nitrosomonadaceae</taxon>
        <taxon>Nitrosospira</taxon>
    </lineage>
</organism>
<keyword evidence="5" id="KW-1185">Reference proteome</keyword>
<dbReference type="Proteomes" id="UP000012179">
    <property type="component" value="Chromosome"/>
</dbReference>
<keyword evidence="1 4" id="KW-0808">Transferase</keyword>
<dbReference type="Pfam" id="PF00583">
    <property type="entry name" value="Acetyltransf_1"/>
    <property type="match status" value="1"/>
</dbReference>